<organism evidence="2 3">
    <name type="scientific">Stigmatella erecta</name>
    <dbReference type="NCBI Taxonomy" id="83460"/>
    <lineage>
        <taxon>Bacteria</taxon>
        <taxon>Pseudomonadati</taxon>
        <taxon>Myxococcota</taxon>
        <taxon>Myxococcia</taxon>
        <taxon>Myxococcales</taxon>
        <taxon>Cystobacterineae</taxon>
        <taxon>Archangiaceae</taxon>
        <taxon>Stigmatella</taxon>
    </lineage>
</organism>
<proteinExistence type="predicted"/>
<sequence>MLRVLTLNIAHGVPTSPLPLPFLLPRRRLLEHLDRMAGLLAERRADVVALQEVDRAGLFSGTVDPLERLAHRAGYAHVLHGPHLHWPGVCARGTALLSLRPLHEPAWNSFEADRAVDKGYVVAAVEDEGRWLDVVSVHLDSFSARCRQRQVARLLQALGRRPARPRLVLGDLNAPGSHPGEAPAQLLQALALHVPDVEGGSATYPAARPVQRLDWILAPQELRFHAHRTLPGRVSDHLAVEAELEWRGGRSAVHGGGPGAPDVC</sequence>
<dbReference type="InterPro" id="IPR051916">
    <property type="entry name" value="GPI-anchor_lipid_remodeler"/>
</dbReference>
<dbReference type="PANTHER" id="PTHR14859">
    <property type="entry name" value="CALCOFLUOR WHITE HYPERSENSITIVE PROTEIN PRECURSOR"/>
    <property type="match status" value="1"/>
</dbReference>
<dbReference type="GO" id="GO:0016020">
    <property type="term" value="C:membrane"/>
    <property type="evidence" value="ECO:0007669"/>
    <property type="project" value="GOC"/>
</dbReference>
<gene>
    <name evidence="2" type="ORF">SAMN05443639_11832</name>
</gene>
<keyword evidence="2" id="KW-0540">Nuclease</keyword>
<evidence type="ECO:0000313" key="3">
    <source>
        <dbReference type="Proteomes" id="UP000199181"/>
    </source>
</evidence>
<accession>A0A1I0L3H7</accession>
<dbReference type="PANTHER" id="PTHR14859:SF1">
    <property type="entry name" value="PGAP2-INTERACTING PROTEIN"/>
    <property type="match status" value="1"/>
</dbReference>
<dbReference type="GO" id="GO:0004527">
    <property type="term" value="F:exonuclease activity"/>
    <property type="evidence" value="ECO:0007669"/>
    <property type="project" value="UniProtKB-KW"/>
</dbReference>
<dbReference type="Gene3D" id="3.60.10.10">
    <property type="entry name" value="Endonuclease/exonuclease/phosphatase"/>
    <property type="match status" value="1"/>
</dbReference>
<dbReference type="EMBL" id="FOIJ01000018">
    <property type="protein sequence ID" value="SEU34011.1"/>
    <property type="molecule type" value="Genomic_DNA"/>
</dbReference>
<dbReference type="GO" id="GO:0004519">
    <property type="term" value="F:endonuclease activity"/>
    <property type="evidence" value="ECO:0007669"/>
    <property type="project" value="UniProtKB-KW"/>
</dbReference>
<evidence type="ECO:0000313" key="2">
    <source>
        <dbReference type="EMBL" id="SEU34011.1"/>
    </source>
</evidence>
<dbReference type="GO" id="GO:0006506">
    <property type="term" value="P:GPI anchor biosynthetic process"/>
    <property type="evidence" value="ECO:0007669"/>
    <property type="project" value="TreeGrafter"/>
</dbReference>
<keyword evidence="2" id="KW-0269">Exonuclease</keyword>
<dbReference type="SUPFAM" id="SSF56219">
    <property type="entry name" value="DNase I-like"/>
    <property type="match status" value="1"/>
</dbReference>
<dbReference type="RefSeq" id="WP_093525039.1">
    <property type="nucleotide sequence ID" value="NZ_FOIJ01000018.1"/>
</dbReference>
<dbReference type="InterPro" id="IPR036691">
    <property type="entry name" value="Endo/exonu/phosph_ase_sf"/>
</dbReference>
<dbReference type="AlphaFoldDB" id="A0A1I0L3H7"/>
<dbReference type="InterPro" id="IPR005135">
    <property type="entry name" value="Endo/exonuclease/phosphatase"/>
</dbReference>
<reference evidence="3" key="1">
    <citation type="submission" date="2016-10" db="EMBL/GenBank/DDBJ databases">
        <authorList>
            <person name="Varghese N."/>
            <person name="Submissions S."/>
        </authorList>
    </citation>
    <scope>NUCLEOTIDE SEQUENCE [LARGE SCALE GENOMIC DNA]</scope>
    <source>
        <strain evidence="3">DSM 16858</strain>
    </source>
</reference>
<keyword evidence="3" id="KW-1185">Reference proteome</keyword>
<dbReference type="Proteomes" id="UP000199181">
    <property type="component" value="Unassembled WGS sequence"/>
</dbReference>
<keyword evidence="2" id="KW-0378">Hydrolase</keyword>
<name>A0A1I0L3H7_9BACT</name>
<dbReference type="Pfam" id="PF03372">
    <property type="entry name" value="Exo_endo_phos"/>
    <property type="match status" value="1"/>
</dbReference>
<keyword evidence="2" id="KW-0255">Endonuclease</keyword>
<feature type="domain" description="Endonuclease/exonuclease/phosphatase" evidence="1">
    <location>
        <begin position="5"/>
        <end position="237"/>
    </location>
</feature>
<evidence type="ECO:0000259" key="1">
    <source>
        <dbReference type="Pfam" id="PF03372"/>
    </source>
</evidence>
<protein>
    <submittedName>
        <fullName evidence="2">Metal-dependent hydrolase, endonuclease/exonuclease/phosphatase family</fullName>
    </submittedName>
</protein>